<name>A0ABU5V972_9PSED</name>
<dbReference type="SUPFAM" id="SSF103473">
    <property type="entry name" value="MFS general substrate transporter"/>
    <property type="match status" value="1"/>
</dbReference>
<sequence>MCLLGVFPLDVILPSFPAIASSFQVEVNSVAYSVSIFAIGVGISQIIIGPLSDAVGRKRLLLSGLLVAILGAVGCVLSSSFEAFISFRLIQALGCGCFVLSHALVQDLYSEQQRNSMRILLTGASGVFISLSPLAGSILQEHFNWQGSFIVFAMLSICCGLITMKSLKERPTSLKPEGFLSNQRALVKDSVFFKFTAFSCLAFACHFSFIVSAPLLFMDRLGLSASTFGLIFTGYGFSYVLGGVVAHWLNERISPRKQVGVGFTLIGVSGLCLCIWEFVAELSVATILLPMIVCTMGVTIIRPSATTQALGRHPHCAGAAASLNNTLLFTSGGTASALIAATDSLLTLPVLFILSSLLGWVLLTLLPRSDSEVR</sequence>
<dbReference type="InterPro" id="IPR011701">
    <property type="entry name" value="MFS"/>
</dbReference>
<feature type="transmembrane region" description="Helical" evidence="6">
    <location>
        <begin position="346"/>
        <end position="366"/>
    </location>
</feature>
<proteinExistence type="predicted"/>
<feature type="transmembrane region" description="Helical" evidence="6">
    <location>
        <begin position="317"/>
        <end position="340"/>
    </location>
</feature>
<feature type="transmembrane region" description="Helical" evidence="6">
    <location>
        <begin position="191"/>
        <end position="216"/>
    </location>
</feature>
<feature type="transmembrane region" description="Helical" evidence="6">
    <location>
        <begin position="261"/>
        <end position="279"/>
    </location>
</feature>
<dbReference type="PROSITE" id="PS00216">
    <property type="entry name" value="SUGAR_TRANSPORT_1"/>
    <property type="match status" value="1"/>
</dbReference>
<feature type="transmembrane region" description="Helical" evidence="6">
    <location>
        <begin position="145"/>
        <end position="164"/>
    </location>
</feature>
<keyword evidence="2" id="KW-1003">Cell membrane</keyword>
<dbReference type="InterPro" id="IPR005829">
    <property type="entry name" value="Sugar_transporter_CS"/>
</dbReference>
<gene>
    <name evidence="8" type="ORF">VA602_00970</name>
</gene>
<evidence type="ECO:0000256" key="2">
    <source>
        <dbReference type="ARBA" id="ARBA00022475"/>
    </source>
</evidence>
<keyword evidence="9" id="KW-1185">Reference proteome</keyword>
<dbReference type="Pfam" id="PF07690">
    <property type="entry name" value="MFS_1"/>
    <property type="match status" value="1"/>
</dbReference>
<feature type="domain" description="Major facilitator superfamily (MFS) profile" evidence="7">
    <location>
        <begin position="1"/>
        <end position="367"/>
    </location>
</feature>
<dbReference type="EMBL" id="JAYFUI010000033">
    <property type="protein sequence ID" value="MEA5669906.1"/>
    <property type="molecule type" value="Genomic_DNA"/>
</dbReference>
<evidence type="ECO:0000256" key="5">
    <source>
        <dbReference type="ARBA" id="ARBA00023136"/>
    </source>
</evidence>
<evidence type="ECO:0000313" key="9">
    <source>
        <dbReference type="Proteomes" id="UP001302573"/>
    </source>
</evidence>
<evidence type="ECO:0000259" key="7">
    <source>
        <dbReference type="PROSITE" id="PS50850"/>
    </source>
</evidence>
<keyword evidence="5 6" id="KW-0472">Membrane</keyword>
<evidence type="ECO:0000256" key="3">
    <source>
        <dbReference type="ARBA" id="ARBA00022692"/>
    </source>
</evidence>
<evidence type="ECO:0000256" key="6">
    <source>
        <dbReference type="SAM" id="Phobius"/>
    </source>
</evidence>
<feature type="transmembrane region" description="Helical" evidence="6">
    <location>
        <begin position="285"/>
        <end position="305"/>
    </location>
</feature>
<dbReference type="Proteomes" id="UP001302573">
    <property type="component" value="Unassembled WGS sequence"/>
</dbReference>
<evidence type="ECO:0000256" key="1">
    <source>
        <dbReference type="ARBA" id="ARBA00004651"/>
    </source>
</evidence>
<dbReference type="InterPro" id="IPR020846">
    <property type="entry name" value="MFS_dom"/>
</dbReference>
<dbReference type="PANTHER" id="PTHR43124">
    <property type="entry name" value="PURINE EFFLUX PUMP PBUE"/>
    <property type="match status" value="1"/>
</dbReference>
<feature type="transmembrane region" description="Helical" evidence="6">
    <location>
        <begin position="30"/>
        <end position="48"/>
    </location>
</feature>
<reference evidence="8 9" key="1">
    <citation type="submission" date="2023-12" db="EMBL/GenBank/DDBJ databases">
        <title>Pseudomonas machongensis sp. nov., isolated from wilted pepper plants (Capsicum annuum).</title>
        <authorList>
            <person name="Qiu M."/>
            <person name="Li Y."/>
            <person name="Liu Q."/>
            <person name="Zhang X."/>
            <person name="Huang Y."/>
            <person name="Guo R."/>
            <person name="Hu M."/>
            <person name="Zhou J."/>
            <person name="Zhou X."/>
        </authorList>
    </citation>
    <scope>NUCLEOTIDE SEQUENCE [LARGE SCALE GENOMIC DNA]</scope>
    <source>
        <strain evidence="8 9">MH2</strain>
    </source>
</reference>
<feature type="transmembrane region" description="Helical" evidence="6">
    <location>
        <begin position="228"/>
        <end position="249"/>
    </location>
</feature>
<feature type="transmembrane region" description="Helical" evidence="6">
    <location>
        <begin position="60"/>
        <end position="79"/>
    </location>
</feature>
<dbReference type="InterPro" id="IPR036259">
    <property type="entry name" value="MFS_trans_sf"/>
</dbReference>
<comment type="subcellular location">
    <subcellularLocation>
        <location evidence="1">Cell membrane</location>
        <topology evidence="1">Multi-pass membrane protein</topology>
    </subcellularLocation>
</comment>
<comment type="caution">
    <text evidence="8">The sequence shown here is derived from an EMBL/GenBank/DDBJ whole genome shotgun (WGS) entry which is preliminary data.</text>
</comment>
<evidence type="ECO:0000256" key="4">
    <source>
        <dbReference type="ARBA" id="ARBA00022989"/>
    </source>
</evidence>
<dbReference type="Gene3D" id="1.20.1720.10">
    <property type="entry name" value="Multidrug resistance protein D"/>
    <property type="match status" value="1"/>
</dbReference>
<feature type="transmembrane region" description="Helical" evidence="6">
    <location>
        <begin position="85"/>
        <end position="105"/>
    </location>
</feature>
<dbReference type="InterPro" id="IPR050189">
    <property type="entry name" value="MFS_Efflux_Transporters"/>
</dbReference>
<keyword evidence="4 6" id="KW-1133">Transmembrane helix</keyword>
<evidence type="ECO:0000313" key="8">
    <source>
        <dbReference type="EMBL" id="MEA5669906.1"/>
    </source>
</evidence>
<accession>A0ABU5V972</accession>
<protein>
    <submittedName>
        <fullName evidence="8">MFS transporter</fullName>
    </submittedName>
</protein>
<organism evidence="8 9">
    <name type="scientific">Pseudomonas machongensis</name>
    <dbReference type="NCBI Taxonomy" id="3110229"/>
    <lineage>
        <taxon>Bacteria</taxon>
        <taxon>Pseudomonadati</taxon>
        <taxon>Pseudomonadota</taxon>
        <taxon>Gammaproteobacteria</taxon>
        <taxon>Pseudomonadales</taxon>
        <taxon>Pseudomonadaceae</taxon>
        <taxon>Pseudomonas</taxon>
    </lineage>
</organism>
<keyword evidence="3 6" id="KW-0812">Transmembrane</keyword>
<dbReference type="PANTHER" id="PTHR43124:SF3">
    <property type="entry name" value="CHLORAMPHENICOL EFFLUX PUMP RV0191"/>
    <property type="match status" value="1"/>
</dbReference>
<dbReference type="PROSITE" id="PS50850">
    <property type="entry name" value="MFS"/>
    <property type="match status" value="1"/>
</dbReference>
<feature type="transmembrane region" description="Helical" evidence="6">
    <location>
        <begin position="117"/>
        <end position="139"/>
    </location>
</feature>